<sequence length="131" mass="15180">MSGNYSKDLRIVGANFDEVIAKEVWNIPRILLYKNNEEDQGFARKLIQNLKDELNNMKDELEKDKDSINRMRETYSQVFQETCEAVESLKQSVNEMKNLFVAHGFVDESAFEFESSISALNIQLESMSVME</sequence>
<evidence type="ECO:0000313" key="2">
    <source>
        <dbReference type="Proteomes" id="UP001239111"/>
    </source>
</evidence>
<proteinExistence type="predicted"/>
<keyword evidence="2" id="KW-1185">Reference proteome</keyword>
<name>A0ACC2NIA5_9HYME</name>
<comment type="caution">
    <text evidence="1">The sequence shown here is derived from an EMBL/GenBank/DDBJ whole genome shotgun (WGS) entry which is preliminary data.</text>
</comment>
<accession>A0ACC2NIA5</accession>
<dbReference type="Proteomes" id="UP001239111">
    <property type="component" value="Chromosome 3"/>
</dbReference>
<dbReference type="EMBL" id="CM056743">
    <property type="protein sequence ID" value="KAJ8670636.1"/>
    <property type="molecule type" value="Genomic_DNA"/>
</dbReference>
<reference evidence="1" key="1">
    <citation type="submission" date="2023-04" db="EMBL/GenBank/DDBJ databases">
        <title>A chromosome-level genome assembly of the parasitoid wasp Eretmocerus hayati.</title>
        <authorList>
            <person name="Zhong Y."/>
            <person name="Liu S."/>
            <person name="Liu Y."/>
        </authorList>
    </citation>
    <scope>NUCLEOTIDE SEQUENCE</scope>
    <source>
        <strain evidence="1">ZJU_SS_LIU_2023</strain>
    </source>
</reference>
<evidence type="ECO:0000313" key="1">
    <source>
        <dbReference type="EMBL" id="KAJ8670636.1"/>
    </source>
</evidence>
<gene>
    <name evidence="1" type="ORF">QAD02_001895</name>
</gene>
<protein>
    <submittedName>
        <fullName evidence="1">Uncharacterized protein</fullName>
    </submittedName>
</protein>
<organism evidence="1 2">
    <name type="scientific">Eretmocerus hayati</name>
    <dbReference type="NCBI Taxonomy" id="131215"/>
    <lineage>
        <taxon>Eukaryota</taxon>
        <taxon>Metazoa</taxon>
        <taxon>Ecdysozoa</taxon>
        <taxon>Arthropoda</taxon>
        <taxon>Hexapoda</taxon>
        <taxon>Insecta</taxon>
        <taxon>Pterygota</taxon>
        <taxon>Neoptera</taxon>
        <taxon>Endopterygota</taxon>
        <taxon>Hymenoptera</taxon>
        <taxon>Apocrita</taxon>
        <taxon>Proctotrupomorpha</taxon>
        <taxon>Chalcidoidea</taxon>
        <taxon>Aphelinidae</taxon>
        <taxon>Aphelininae</taxon>
        <taxon>Eretmocerus</taxon>
    </lineage>
</organism>